<evidence type="ECO:0000259" key="1">
    <source>
        <dbReference type="Pfam" id="PF00496"/>
    </source>
</evidence>
<protein>
    <submittedName>
        <fullName evidence="2">ABC transporter substrate-binding protein</fullName>
    </submittedName>
</protein>
<sequence>MRWGAVKAPKLLVAAIVGVIVLSIGAFPQVLGKPEIELVLATRQWKNFNPLTSSTVYANVVLDKIYEPLIRWDDSGFKLTGALAEKWEFKTSGDKKILTFYLRKGVKWHDDQEVTADDVKYTIELFKKDPATFVNPDSLILQGLEDIKVLDKYTIQLIYDANKAPANSFLEMAFTTLFIVPKHIWENKNIIPDPTASLDKPQQLIGCGPFKVVEIKPDEYVKLEAFPGHYLGKPEVDRIIFKIINDRNQFAMMVAAGEVDAGYHYFFGKYLEEFKKMIAGDPNVQIYRTASKSIHLLAFNFKKGFPYNNLEFRKAIAYAIPVDKIVEKYYGTDGAVLGSMGFLGPFFGDFAKYLPKEKLYPYNPEKAKEILDKLGFKDINGDGYRETPDGKPFEIYLLTRAPGDSFFRDAIGDDIARYLKEVGLKVKVDKAGDYWDKWGAGSWDLAIVGYVPSKPTDLAWFTTDNPGNRIGYSNPKFDELFNEFQRIGDPKIAYQLEEILAKDIPFIALYHPIVATPYRIDHYRGWKPNPRYYTVGYWSLIGSPTKIIKETETKIMTTTSVTTSVIEKTQTIEKKETVTKTETVEKGVCGPAILVALTSLPLILRRRRR</sequence>
<evidence type="ECO:0000313" key="2">
    <source>
        <dbReference type="EMBL" id="MFA4804229.1"/>
    </source>
</evidence>
<gene>
    <name evidence="2" type="ORF">P8X34_05675</name>
</gene>
<dbReference type="Gene3D" id="3.10.105.10">
    <property type="entry name" value="Dipeptide-binding Protein, Domain 3"/>
    <property type="match status" value="1"/>
</dbReference>
<reference evidence="2 3" key="1">
    <citation type="submission" date="2023-03" db="EMBL/GenBank/DDBJ databases">
        <title>Speciation in Pyrococcus: adaptation to high temperature as a mechanism.</title>
        <authorList>
            <person name="Gu J."/>
        </authorList>
    </citation>
    <scope>NUCLEOTIDE SEQUENCE [LARGE SCALE GENOMIC DNA]</scope>
    <source>
        <strain evidence="2 3">LMOA34</strain>
    </source>
</reference>
<dbReference type="PANTHER" id="PTHR30290">
    <property type="entry name" value="PERIPLASMIC BINDING COMPONENT OF ABC TRANSPORTER"/>
    <property type="match status" value="1"/>
</dbReference>
<dbReference type="Proteomes" id="UP001571980">
    <property type="component" value="Unassembled WGS sequence"/>
</dbReference>
<comment type="caution">
    <text evidence="2">The sequence shown here is derived from an EMBL/GenBank/DDBJ whole genome shotgun (WGS) entry which is preliminary data.</text>
</comment>
<accession>A0ABV4T335</accession>
<name>A0ABV4T335_9EURY</name>
<dbReference type="RefSeq" id="WP_082775961.1">
    <property type="nucleotide sequence ID" value="NZ_JARRIF010000002.1"/>
</dbReference>
<keyword evidence="3" id="KW-1185">Reference proteome</keyword>
<evidence type="ECO:0000313" key="3">
    <source>
        <dbReference type="Proteomes" id="UP001571980"/>
    </source>
</evidence>
<dbReference type="CDD" id="cd00995">
    <property type="entry name" value="PBP2_NikA_DppA_OppA_like"/>
    <property type="match status" value="1"/>
</dbReference>
<dbReference type="EMBL" id="JARRIG010000003">
    <property type="protein sequence ID" value="MFA4804229.1"/>
    <property type="molecule type" value="Genomic_DNA"/>
</dbReference>
<dbReference type="Pfam" id="PF00496">
    <property type="entry name" value="SBP_bac_5"/>
    <property type="match status" value="1"/>
</dbReference>
<dbReference type="InterPro" id="IPR039424">
    <property type="entry name" value="SBP_5"/>
</dbReference>
<dbReference type="SUPFAM" id="SSF53850">
    <property type="entry name" value="Periplasmic binding protein-like II"/>
    <property type="match status" value="1"/>
</dbReference>
<feature type="domain" description="Solute-binding protein family 5" evidence="1">
    <location>
        <begin position="79"/>
        <end position="461"/>
    </location>
</feature>
<proteinExistence type="predicted"/>
<dbReference type="Gene3D" id="3.40.190.10">
    <property type="entry name" value="Periplasmic binding protein-like II"/>
    <property type="match status" value="1"/>
</dbReference>
<organism evidence="2 3">
    <name type="scientific">Pyrococcus kukulkanii</name>
    <dbReference type="NCBI Taxonomy" id="1609559"/>
    <lineage>
        <taxon>Archaea</taxon>
        <taxon>Methanobacteriati</taxon>
        <taxon>Methanobacteriota</taxon>
        <taxon>Thermococci</taxon>
        <taxon>Thermococcales</taxon>
        <taxon>Thermococcaceae</taxon>
        <taxon>Pyrococcus</taxon>
    </lineage>
</organism>
<dbReference type="InterPro" id="IPR000914">
    <property type="entry name" value="SBP_5_dom"/>
</dbReference>